<dbReference type="AlphaFoldDB" id="A0AAU7AUN5"/>
<evidence type="ECO:0000256" key="3">
    <source>
        <dbReference type="RuleBase" id="RU003476"/>
    </source>
</evidence>
<dbReference type="PANTHER" id="PTHR43736:SF4">
    <property type="entry name" value="SLR1690 PROTEIN"/>
    <property type="match status" value="1"/>
</dbReference>
<evidence type="ECO:0000313" key="6">
    <source>
        <dbReference type="EMBL" id="XAY05187.1"/>
    </source>
</evidence>
<dbReference type="InterPro" id="IPR020476">
    <property type="entry name" value="Nudix_hydrolase"/>
</dbReference>
<dbReference type="InterPro" id="IPR015797">
    <property type="entry name" value="NUDIX_hydrolase-like_dom_sf"/>
</dbReference>
<dbReference type="InterPro" id="IPR000086">
    <property type="entry name" value="NUDIX_hydrolase_dom"/>
</dbReference>
<dbReference type="InterPro" id="IPR020084">
    <property type="entry name" value="NUDIX_hydrolase_CS"/>
</dbReference>
<evidence type="ECO:0000256" key="2">
    <source>
        <dbReference type="ARBA" id="ARBA00022801"/>
    </source>
</evidence>
<name>A0AAU7AUN5_9ACTN</name>
<protein>
    <submittedName>
        <fullName evidence="6">MutT/NUDIX hydrolase</fullName>
    </submittedName>
</protein>
<dbReference type="KEGG" id="parq:DSM112329_02031"/>
<dbReference type="InterPro" id="IPR036390">
    <property type="entry name" value="WH_DNA-bd_sf"/>
</dbReference>
<comment type="similarity">
    <text evidence="1 3">Belongs to the Nudix hydrolase family.</text>
</comment>
<reference evidence="6" key="1">
    <citation type="submission" date="2022-12" db="EMBL/GenBank/DDBJ databases">
        <title>Paraconexibacter alkalitolerans sp. nov. and Baekduia alba sp. nov., isolated from soil and emended description of the genera Paraconexibacter (Chun et al., 2020) and Baekduia (An et al., 2020).</title>
        <authorList>
            <person name="Vieira S."/>
            <person name="Huber K.J."/>
            <person name="Geppert A."/>
            <person name="Wolf J."/>
            <person name="Neumann-Schaal M."/>
            <person name="Muesken M."/>
            <person name="Overmann J."/>
        </authorList>
    </citation>
    <scope>NUCLEOTIDE SEQUENCE</scope>
    <source>
        <strain evidence="6">AEG42_29</strain>
    </source>
</reference>
<gene>
    <name evidence="6" type="ORF">DSM112329_02031</name>
</gene>
<evidence type="ECO:0000256" key="1">
    <source>
        <dbReference type="ARBA" id="ARBA00005582"/>
    </source>
</evidence>
<dbReference type="PANTHER" id="PTHR43736">
    <property type="entry name" value="ADP-RIBOSE PYROPHOSPHATASE"/>
    <property type="match status" value="1"/>
</dbReference>
<dbReference type="InterPro" id="IPR036388">
    <property type="entry name" value="WH-like_DNA-bd_sf"/>
</dbReference>
<evidence type="ECO:0000259" key="5">
    <source>
        <dbReference type="PROSITE" id="PS51462"/>
    </source>
</evidence>
<dbReference type="PROSITE" id="PS51462">
    <property type="entry name" value="NUDIX"/>
    <property type="match status" value="1"/>
</dbReference>
<sequence>MSERAFLQGYDASAYPAVAVTVDVALLTLREGRLCVLLVERGEHPFRGSWALPGGFVRPAESLDDAAARELREETGVEREAAHLEQLGSYGDPGRDPRMRVVSVAYIAIVPDAPDPQAGTDARSARYWPVEDLATTGGRGRAGLAFDHARILGDAVERVRAKLEYSPIGASFCEQPFTVADLRRVYEAVWGHPLDPGNFQRKVLGTPGFVEPTVDRSASRASGGRRARLYRSGRSVTLHPPILRHAPGEPD</sequence>
<dbReference type="CDD" id="cd18873">
    <property type="entry name" value="NUDIX_NadM_like"/>
    <property type="match status" value="1"/>
</dbReference>
<dbReference type="SUPFAM" id="SSF55811">
    <property type="entry name" value="Nudix"/>
    <property type="match status" value="1"/>
</dbReference>
<proteinExistence type="inferred from homology"/>
<dbReference type="RefSeq" id="WP_354701704.1">
    <property type="nucleotide sequence ID" value="NZ_CP114014.1"/>
</dbReference>
<dbReference type="PRINTS" id="PR00502">
    <property type="entry name" value="NUDIXFAMILY"/>
</dbReference>
<dbReference type="SUPFAM" id="SSF46785">
    <property type="entry name" value="Winged helix' DNA-binding domain"/>
    <property type="match status" value="1"/>
</dbReference>
<evidence type="ECO:0000256" key="4">
    <source>
        <dbReference type="SAM" id="MobiDB-lite"/>
    </source>
</evidence>
<keyword evidence="2 3" id="KW-0378">Hydrolase</keyword>
<dbReference type="Pfam" id="PF00293">
    <property type="entry name" value="NUDIX"/>
    <property type="match status" value="1"/>
</dbReference>
<accession>A0AAU7AUN5</accession>
<dbReference type="InterPro" id="IPR054105">
    <property type="entry name" value="WHD_NrtR"/>
</dbReference>
<dbReference type="Gene3D" id="3.90.79.10">
    <property type="entry name" value="Nucleoside Triphosphate Pyrophosphohydrolase"/>
    <property type="match status" value="1"/>
</dbReference>
<organism evidence="6">
    <name type="scientific">Paraconexibacter sp. AEG42_29</name>
    <dbReference type="NCBI Taxonomy" id="2997339"/>
    <lineage>
        <taxon>Bacteria</taxon>
        <taxon>Bacillati</taxon>
        <taxon>Actinomycetota</taxon>
        <taxon>Thermoleophilia</taxon>
        <taxon>Solirubrobacterales</taxon>
        <taxon>Paraconexibacteraceae</taxon>
        <taxon>Paraconexibacter</taxon>
    </lineage>
</organism>
<feature type="region of interest" description="Disordered" evidence="4">
    <location>
        <begin position="211"/>
        <end position="230"/>
    </location>
</feature>
<dbReference type="Pfam" id="PF21906">
    <property type="entry name" value="WHD_NrtR"/>
    <property type="match status" value="1"/>
</dbReference>
<dbReference type="GO" id="GO:0016787">
    <property type="term" value="F:hydrolase activity"/>
    <property type="evidence" value="ECO:0007669"/>
    <property type="project" value="UniProtKB-KW"/>
</dbReference>
<dbReference type="EMBL" id="CP114014">
    <property type="protein sequence ID" value="XAY05187.1"/>
    <property type="molecule type" value="Genomic_DNA"/>
</dbReference>
<dbReference type="PROSITE" id="PS00893">
    <property type="entry name" value="NUDIX_BOX"/>
    <property type="match status" value="1"/>
</dbReference>
<dbReference type="Gene3D" id="1.10.10.10">
    <property type="entry name" value="Winged helix-like DNA-binding domain superfamily/Winged helix DNA-binding domain"/>
    <property type="match status" value="1"/>
</dbReference>
<feature type="domain" description="Nudix hydrolase" evidence="5">
    <location>
        <begin position="19"/>
        <end position="156"/>
    </location>
</feature>